<dbReference type="Proteomes" id="UP000178526">
    <property type="component" value="Unassembled WGS sequence"/>
</dbReference>
<dbReference type="SUPFAM" id="SSF56801">
    <property type="entry name" value="Acetyl-CoA synthetase-like"/>
    <property type="match status" value="1"/>
</dbReference>
<evidence type="ECO:0000256" key="2">
    <source>
        <dbReference type="ARBA" id="ARBA00022598"/>
    </source>
</evidence>
<keyword evidence="2" id="KW-0436">Ligase</keyword>
<dbReference type="InterPro" id="IPR025110">
    <property type="entry name" value="AMP-bd_C"/>
</dbReference>
<protein>
    <recommendedName>
        <fullName evidence="7">ATP-dependent acyl-CoA ligase</fullName>
    </recommendedName>
</protein>
<evidence type="ECO:0000313" key="6">
    <source>
        <dbReference type="Proteomes" id="UP000178526"/>
    </source>
</evidence>
<dbReference type="Pfam" id="PF00501">
    <property type="entry name" value="AMP-binding"/>
    <property type="match status" value="1"/>
</dbReference>
<dbReference type="EMBL" id="MGDB01000144">
    <property type="protein sequence ID" value="OGL38530.1"/>
    <property type="molecule type" value="Genomic_DNA"/>
</dbReference>
<evidence type="ECO:0000313" key="5">
    <source>
        <dbReference type="EMBL" id="OGL38530.1"/>
    </source>
</evidence>
<evidence type="ECO:0000259" key="3">
    <source>
        <dbReference type="Pfam" id="PF00501"/>
    </source>
</evidence>
<dbReference type="InterPro" id="IPR045851">
    <property type="entry name" value="AMP-bd_C_sf"/>
</dbReference>
<name>A0A1F7RAY7_9BACT</name>
<dbReference type="AlphaFoldDB" id="A0A1F7RAY7"/>
<evidence type="ECO:0000259" key="4">
    <source>
        <dbReference type="Pfam" id="PF13193"/>
    </source>
</evidence>
<dbReference type="GO" id="GO:0031956">
    <property type="term" value="F:medium-chain fatty acid-CoA ligase activity"/>
    <property type="evidence" value="ECO:0007669"/>
    <property type="project" value="TreeGrafter"/>
</dbReference>
<evidence type="ECO:0008006" key="7">
    <source>
        <dbReference type="Google" id="ProtNLM"/>
    </source>
</evidence>
<evidence type="ECO:0000256" key="1">
    <source>
        <dbReference type="ARBA" id="ARBA00006432"/>
    </source>
</evidence>
<proteinExistence type="inferred from homology"/>
<sequence>MSTIIGRNKNLRKLLEFQAETYPNKIFLIFIDRDEGVEAVTYKEFNEKVNRLANGLISLGVKKGDFVTCNLPNSTGFCLTWFATSKIGAIMIPTNTMSQADEMEYMLNHSESTTLITDPEYVNIINGIKGKCPHLKNLILYRAEEAPQGYMLLSDIIKNSSPDLAPVQVDSMDVSTMLYTSGTTARPKGVLLTHANSLWIGEAMACEQKLTPEDRHICVLPLFHVNAMYISFMPILTAGASIIICERFSASKYFEYVRKYGATITSLVATNVRQILLQPRHPDDANHKMRRICFAIAITDEQWDEFESRFNCTLYDLYGLTETLAPCTFTAMHAKRKRGSVGLPIFGDEIRIVDDNRNEVPYGAVGEIAVKGTPGVQLMKGYYKNPEATAAVLDKNNWFYTGDFGKMDEDGHVYFIDRKKDVIKRAGENIAANEVERVLNEHPAILESVVIGVPDEMRDEAVKAFVMLRNGQAVTVEALKEYCGTKLAKFKIPQYVEFVTSFPKTSIGKIQKNILKAQELAKFKKN</sequence>
<dbReference type="Pfam" id="PF13193">
    <property type="entry name" value="AMP-binding_C"/>
    <property type="match status" value="1"/>
</dbReference>
<comment type="caution">
    <text evidence="5">The sequence shown here is derived from an EMBL/GenBank/DDBJ whole genome shotgun (WGS) entry which is preliminary data.</text>
</comment>
<comment type="similarity">
    <text evidence="1">Belongs to the ATP-dependent AMP-binding enzyme family.</text>
</comment>
<organism evidence="5 6">
    <name type="scientific">Candidatus Schekmanbacteria bacterium GWA2_38_11</name>
    <dbReference type="NCBI Taxonomy" id="1817876"/>
    <lineage>
        <taxon>Bacteria</taxon>
        <taxon>Candidatus Schekmaniibacteriota</taxon>
    </lineage>
</organism>
<accession>A0A1F7RAY7</accession>
<dbReference type="GO" id="GO:0006631">
    <property type="term" value="P:fatty acid metabolic process"/>
    <property type="evidence" value="ECO:0007669"/>
    <property type="project" value="TreeGrafter"/>
</dbReference>
<dbReference type="PANTHER" id="PTHR43201:SF5">
    <property type="entry name" value="MEDIUM-CHAIN ACYL-COA LIGASE ACSF2, MITOCHONDRIAL"/>
    <property type="match status" value="1"/>
</dbReference>
<dbReference type="Gene3D" id="3.30.300.30">
    <property type="match status" value="1"/>
</dbReference>
<dbReference type="FunFam" id="3.30.300.30:FF:000008">
    <property type="entry name" value="2,3-dihydroxybenzoate-AMP ligase"/>
    <property type="match status" value="1"/>
</dbReference>
<gene>
    <name evidence="5" type="ORF">A2042_00870</name>
</gene>
<dbReference type="InterPro" id="IPR042099">
    <property type="entry name" value="ANL_N_sf"/>
</dbReference>
<dbReference type="Gene3D" id="3.40.50.12780">
    <property type="entry name" value="N-terminal domain of ligase-like"/>
    <property type="match status" value="1"/>
</dbReference>
<dbReference type="PANTHER" id="PTHR43201">
    <property type="entry name" value="ACYL-COA SYNTHETASE"/>
    <property type="match status" value="1"/>
</dbReference>
<feature type="domain" description="AMP-dependent synthetase/ligase" evidence="3">
    <location>
        <begin position="16"/>
        <end position="383"/>
    </location>
</feature>
<reference evidence="5 6" key="1">
    <citation type="journal article" date="2016" name="Nat. Commun.">
        <title>Thousands of microbial genomes shed light on interconnected biogeochemical processes in an aquifer system.</title>
        <authorList>
            <person name="Anantharaman K."/>
            <person name="Brown C.T."/>
            <person name="Hug L.A."/>
            <person name="Sharon I."/>
            <person name="Castelle C.J."/>
            <person name="Probst A.J."/>
            <person name="Thomas B.C."/>
            <person name="Singh A."/>
            <person name="Wilkins M.J."/>
            <person name="Karaoz U."/>
            <person name="Brodie E.L."/>
            <person name="Williams K.H."/>
            <person name="Hubbard S.S."/>
            <person name="Banfield J.F."/>
        </authorList>
    </citation>
    <scope>NUCLEOTIDE SEQUENCE [LARGE SCALE GENOMIC DNA]</scope>
</reference>
<dbReference type="InterPro" id="IPR000873">
    <property type="entry name" value="AMP-dep_synth/lig_dom"/>
</dbReference>
<feature type="domain" description="AMP-binding enzyme C-terminal" evidence="4">
    <location>
        <begin position="434"/>
        <end position="509"/>
    </location>
</feature>